<comment type="caution">
    <text evidence="1">The sequence shown here is derived from an EMBL/GenBank/DDBJ whole genome shotgun (WGS) entry which is preliminary data.</text>
</comment>
<sequence length="85" mass="9558">MAVKPVISEIQPGKKSTQPSIFDIQPDKGFAGIFVFFHPNDFPYIVFYSLSLQSNIKYRTDTINREIILTKKRGNPVIGIASSIL</sequence>
<dbReference type="Proteomes" id="UP000021175">
    <property type="component" value="Unassembled WGS sequence"/>
</dbReference>
<gene>
    <name evidence="1" type="ORF">M119_3220</name>
</gene>
<name>A0AB73AI23_BACFG</name>
<protein>
    <submittedName>
        <fullName evidence="1">Uncharacterized protein</fullName>
    </submittedName>
</protein>
<evidence type="ECO:0000313" key="1">
    <source>
        <dbReference type="EMBL" id="EYB08522.1"/>
    </source>
</evidence>
<dbReference type="AlphaFoldDB" id="A0AB73AI23"/>
<reference evidence="1 2" key="1">
    <citation type="submission" date="2014-02" db="EMBL/GenBank/DDBJ databases">
        <authorList>
            <person name="Sears C."/>
            <person name="Carroll K."/>
            <person name="Sack B.R."/>
            <person name="Qadri F."/>
            <person name="Myers L.L."/>
            <person name="Chung G.-T."/>
            <person name="Escheverria P."/>
            <person name="Fraser C.M."/>
            <person name="Sadzewicz L."/>
            <person name="Shefchek K.A."/>
            <person name="Tallon L."/>
            <person name="Das S.P."/>
            <person name="Daugherty S."/>
            <person name="Mongodin E.F."/>
        </authorList>
    </citation>
    <scope>NUCLEOTIDE SEQUENCE [LARGE SCALE GENOMIC DNA]</scope>
    <source>
        <strain evidence="1 2">3783N1-6</strain>
    </source>
</reference>
<accession>A0AB73AI23</accession>
<dbReference type="EMBL" id="JGEU01000040">
    <property type="protein sequence ID" value="EYB08522.1"/>
    <property type="molecule type" value="Genomic_DNA"/>
</dbReference>
<evidence type="ECO:0000313" key="2">
    <source>
        <dbReference type="Proteomes" id="UP000021175"/>
    </source>
</evidence>
<proteinExistence type="predicted"/>
<organism evidence="1 2">
    <name type="scientific">Bacteroides fragilis str. 3783N1-6</name>
    <dbReference type="NCBI Taxonomy" id="1339310"/>
    <lineage>
        <taxon>Bacteria</taxon>
        <taxon>Pseudomonadati</taxon>
        <taxon>Bacteroidota</taxon>
        <taxon>Bacteroidia</taxon>
        <taxon>Bacteroidales</taxon>
        <taxon>Bacteroidaceae</taxon>
        <taxon>Bacteroides</taxon>
    </lineage>
</organism>